<name>A0ABP0LD44_9DINO</name>
<evidence type="ECO:0000256" key="3">
    <source>
        <dbReference type="ARBA" id="ARBA00022771"/>
    </source>
</evidence>
<organism evidence="8 9">
    <name type="scientific">Durusdinium trenchii</name>
    <dbReference type="NCBI Taxonomy" id="1381693"/>
    <lineage>
        <taxon>Eukaryota</taxon>
        <taxon>Sar</taxon>
        <taxon>Alveolata</taxon>
        <taxon>Dinophyceae</taxon>
        <taxon>Suessiales</taxon>
        <taxon>Symbiodiniaceae</taxon>
        <taxon>Durusdinium</taxon>
    </lineage>
</organism>
<feature type="domain" description="C3H1-type" evidence="7">
    <location>
        <begin position="18"/>
        <end position="44"/>
    </location>
</feature>
<keyword evidence="9" id="KW-1185">Reference proteome</keyword>
<feature type="compositionally biased region" description="Basic and acidic residues" evidence="6">
    <location>
        <begin position="94"/>
        <end position="109"/>
    </location>
</feature>
<feature type="zinc finger region" description="C3H1-type" evidence="5">
    <location>
        <begin position="52"/>
        <end position="80"/>
    </location>
</feature>
<dbReference type="Gene3D" id="4.10.1000.10">
    <property type="entry name" value="Zinc finger, CCCH-type"/>
    <property type="match status" value="2"/>
</dbReference>
<dbReference type="SUPFAM" id="SSF90229">
    <property type="entry name" value="CCCH zinc finger"/>
    <property type="match status" value="2"/>
</dbReference>
<feature type="domain" description="C3H1-type" evidence="7">
    <location>
        <begin position="52"/>
        <end position="80"/>
    </location>
</feature>
<evidence type="ECO:0000313" key="9">
    <source>
        <dbReference type="Proteomes" id="UP001642484"/>
    </source>
</evidence>
<dbReference type="Pfam" id="PF00642">
    <property type="entry name" value="zf-CCCH"/>
    <property type="match status" value="2"/>
</dbReference>
<dbReference type="Proteomes" id="UP001642484">
    <property type="component" value="Unassembled WGS sequence"/>
</dbReference>
<dbReference type="InterPro" id="IPR045877">
    <property type="entry name" value="ZFP36-like"/>
</dbReference>
<keyword evidence="2" id="KW-0677">Repeat</keyword>
<evidence type="ECO:0000256" key="1">
    <source>
        <dbReference type="ARBA" id="ARBA00022723"/>
    </source>
</evidence>
<proteinExistence type="predicted"/>
<dbReference type="InterPro" id="IPR000571">
    <property type="entry name" value="Znf_CCCH"/>
</dbReference>
<dbReference type="PANTHER" id="PTHR12547:SF18">
    <property type="entry name" value="PROTEIN TIS11"/>
    <property type="match status" value="1"/>
</dbReference>
<keyword evidence="4 5" id="KW-0862">Zinc</keyword>
<dbReference type="EMBL" id="CAXAMN010011780">
    <property type="protein sequence ID" value="CAK9036260.1"/>
    <property type="molecule type" value="Genomic_DNA"/>
</dbReference>
<keyword evidence="1 5" id="KW-0479">Metal-binding</keyword>
<comment type="caution">
    <text evidence="8">The sequence shown here is derived from an EMBL/GenBank/DDBJ whole genome shotgun (WGS) entry which is preliminary data.</text>
</comment>
<evidence type="ECO:0000256" key="6">
    <source>
        <dbReference type="SAM" id="MobiDB-lite"/>
    </source>
</evidence>
<gene>
    <name evidence="8" type="ORF">CCMP2556_LOCUS20216</name>
</gene>
<reference evidence="8 9" key="1">
    <citation type="submission" date="2024-02" db="EMBL/GenBank/DDBJ databases">
        <authorList>
            <person name="Chen Y."/>
            <person name="Shah S."/>
            <person name="Dougan E. K."/>
            <person name="Thang M."/>
            <person name="Chan C."/>
        </authorList>
    </citation>
    <scope>NUCLEOTIDE SEQUENCE [LARGE SCALE GENOMIC DNA]</scope>
</reference>
<accession>A0ABP0LD44</accession>
<sequence>MADASIPQKDTKRLQVHQQTRLCKFFVMGKCTRGQSCAFAHGQDKLRQQPDFSKTRLCADFMELGSCAEGEGCKFAHGKSELRPGSAVKIGRPSKKEMQDSPEKKDKDPAAVQGIQAAKILQLQHSLHSQAALNLLMGGGEHEAAEQAARNRVSRFLLRKAELFQPADHLGGHRHGLRRLQPRHFFGKCLGSVARQDCGCPPAAPRTQ</sequence>
<evidence type="ECO:0000259" key="7">
    <source>
        <dbReference type="PROSITE" id="PS50103"/>
    </source>
</evidence>
<feature type="zinc finger region" description="C3H1-type" evidence="5">
    <location>
        <begin position="18"/>
        <end position="44"/>
    </location>
</feature>
<protein>
    <recommendedName>
        <fullName evidence="7">C3H1-type domain-containing protein</fullName>
    </recommendedName>
</protein>
<evidence type="ECO:0000256" key="4">
    <source>
        <dbReference type="ARBA" id="ARBA00022833"/>
    </source>
</evidence>
<keyword evidence="3 5" id="KW-0863">Zinc-finger</keyword>
<dbReference type="PANTHER" id="PTHR12547">
    <property type="entry name" value="CCCH ZINC FINGER/TIS11-RELATED"/>
    <property type="match status" value="1"/>
</dbReference>
<dbReference type="PROSITE" id="PS50103">
    <property type="entry name" value="ZF_C3H1"/>
    <property type="match status" value="2"/>
</dbReference>
<feature type="region of interest" description="Disordered" evidence="6">
    <location>
        <begin position="84"/>
        <end position="110"/>
    </location>
</feature>
<evidence type="ECO:0000256" key="5">
    <source>
        <dbReference type="PROSITE-ProRule" id="PRU00723"/>
    </source>
</evidence>
<evidence type="ECO:0000313" key="8">
    <source>
        <dbReference type="EMBL" id="CAK9036260.1"/>
    </source>
</evidence>
<evidence type="ECO:0000256" key="2">
    <source>
        <dbReference type="ARBA" id="ARBA00022737"/>
    </source>
</evidence>
<dbReference type="InterPro" id="IPR036855">
    <property type="entry name" value="Znf_CCCH_sf"/>
</dbReference>
<dbReference type="SMART" id="SM00356">
    <property type="entry name" value="ZnF_C3H1"/>
    <property type="match status" value="2"/>
</dbReference>